<dbReference type="GO" id="GO:0019843">
    <property type="term" value="F:rRNA binding"/>
    <property type="evidence" value="ECO:0007669"/>
    <property type="project" value="UniProtKB-UniRule"/>
</dbReference>
<evidence type="ECO:0000256" key="5">
    <source>
        <dbReference type="ARBA" id="ARBA00023274"/>
    </source>
</evidence>
<dbReference type="Pfam" id="PF00410">
    <property type="entry name" value="Ribosomal_S8"/>
    <property type="match status" value="1"/>
</dbReference>
<evidence type="ECO:0000256" key="2">
    <source>
        <dbReference type="ARBA" id="ARBA00022730"/>
    </source>
</evidence>
<proteinExistence type="inferred from homology"/>
<dbReference type="AlphaFoldDB" id="A0A0H4T333"/>
<keyword evidence="4 8" id="KW-0689">Ribosomal protein</keyword>
<comment type="similarity">
    <text evidence="1 8">Belongs to the universal ribosomal protein uS8 family.</text>
</comment>
<evidence type="ECO:0000256" key="6">
    <source>
        <dbReference type="ARBA" id="ARBA00035258"/>
    </source>
</evidence>
<dbReference type="InterPro" id="IPR035987">
    <property type="entry name" value="Ribosomal_uS8_sf"/>
</dbReference>
<evidence type="ECO:0000256" key="8">
    <source>
        <dbReference type="HAMAP-Rule" id="MF_01302"/>
    </source>
</evidence>
<keyword evidence="3 8" id="KW-0694">RNA-binding</keyword>
<evidence type="ECO:0000256" key="4">
    <source>
        <dbReference type="ARBA" id="ARBA00022980"/>
    </source>
</evidence>
<comment type="subunit">
    <text evidence="7 8">Part of the 30S ribosomal subunit. Contacts proteins S5 and S12.</text>
</comment>
<dbReference type="FunFam" id="3.30.1370.30:FF:000002">
    <property type="entry name" value="30S ribosomal protein S8"/>
    <property type="match status" value="1"/>
</dbReference>
<accession>A0A0H4T333</accession>
<dbReference type="SUPFAM" id="SSF56047">
    <property type="entry name" value="Ribosomal protein S8"/>
    <property type="match status" value="1"/>
</dbReference>
<dbReference type="FunFam" id="3.30.1490.10:FF:000001">
    <property type="entry name" value="30S ribosomal protein S8"/>
    <property type="match status" value="1"/>
</dbReference>
<dbReference type="GO" id="GO:0006412">
    <property type="term" value="P:translation"/>
    <property type="evidence" value="ECO:0007669"/>
    <property type="project" value="UniProtKB-UniRule"/>
</dbReference>
<dbReference type="HAMAP" id="MF_01302_B">
    <property type="entry name" value="Ribosomal_uS8_B"/>
    <property type="match status" value="1"/>
</dbReference>
<keyword evidence="5 8" id="KW-0687">Ribonucleoprotein</keyword>
<evidence type="ECO:0000313" key="9">
    <source>
        <dbReference type="EMBL" id="AKQ02056.1"/>
    </source>
</evidence>
<dbReference type="InterPro" id="IPR000630">
    <property type="entry name" value="Ribosomal_uS8"/>
</dbReference>
<dbReference type="Gene3D" id="3.30.1490.10">
    <property type="match status" value="1"/>
</dbReference>
<dbReference type="Gene3D" id="3.30.1370.30">
    <property type="match status" value="1"/>
</dbReference>
<name>A0A0H4T333_9BACT</name>
<keyword evidence="2 8" id="KW-0699">rRNA-binding</keyword>
<dbReference type="PANTHER" id="PTHR11758">
    <property type="entry name" value="40S RIBOSOMAL PROTEIN S15A"/>
    <property type="match status" value="1"/>
</dbReference>
<dbReference type="GO" id="GO:0003735">
    <property type="term" value="F:structural constituent of ribosome"/>
    <property type="evidence" value="ECO:0007669"/>
    <property type="project" value="InterPro"/>
</dbReference>
<dbReference type="EMBL" id="KT006990">
    <property type="protein sequence ID" value="AKQ02056.1"/>
    <property type="molecule type" value="Genomic_DNA"/>
</dbReference>
<reference evidence="9" key="1">
    <citation type="journal article" date="2015" name="ISME J.">
        <title>Aquifer environment selects for microbial species cohorts in sediment and groundwater.</title>
        <authorList>
            <person name="Hug L.A."/>
            <person name="Thomas B.C."/>
            <person name="Brown C.T."/>
            <person name="Frischkorn K.R."/>
            <person name="Williams K.H."/>
            <person name="Tringe S.G."/>
            <person name="Banfield J.F."/>
        </authorList>
    </citation>
    <scope>NUCLEOTIDE SEQUENCE</scope>
</reference>
<protein>
    <recommendedName>
        <fullName evidence="6 8">Small ribosomal subunit protein uS8</fullName>
    </recommendedName>
</protein>
<evidence type="ECO:0000256" key="7">
    <source>
        <dbReference type="ARBA" id="ARBA00046740"/>
    </source>
</evidence>
<dbReference type="GO" id="GO:0005840">
    <property type="term" value="C:ribosome"/>
    <property type="evidence" value="ECO:0007669"/>
    <property type="project" value="UniProtKB-KW"/>
</dbReference>
<sequence>MMTDPIADMLTRIRNGLQAGLAKVDVPGSKLKQEIARVLKEEGYIQNYKVISNQHQGVVRIFFRKGGGGEEVLRGLSRVSKPGCRIYCGKDDIPKVRDGLGISIISTARGVMTGTQAVRQGVGGEILCNVW</sequence>
<dbReference type="GO" id="GO:1990904">
    <property type="term" value="C:ribonucleoprotein complex"/>
    <property type="evidence" value="ECO:0007669"/>
    <property type="project" value="UniProtKB-KW"/>
</dbReference>
<gene>
    <name evidence="8 9" type="primary">rpsH</name>
</gene>
<dbReference type="GO" id="GO:0005737">
    <property type="term" value="C:cytoplasm"/>
    <property type="evidence" value="ECO:0007669"/>
    <property type="project" value="UniProtKB-ARBA"/>
</dbReference>
<organism evidence="9">
    <name type="scientific">uncultured Acidobacteria bacterium Rifle_16ft_4_minimus_33611</name>
    <dbReference type="NCBI Taxonomy" id="1665085"/>
    <lineage>
        <taxon>Bacteria</taxon>
        <taxon>Pseudomonadati</taxon>
        <taxon>Acidobacteriota</taxon>
        <taxon>environmental samples</taxon>
    </lineage>
</organism>
<comment type="function">
    <text evidence="8">One of the primary rRNA binding proteins, it binds directly to 16S rRNA central domain where it helps coordinate assembly of the platform of the 30S subunit.</text>
</comment>
<evidence type="ECO:0000256" key="3">
    <source>
        <dbReference type="ARBA" id="ARBA00022884"/>
    </source>
</evidence>
<evidence type="ECO:0000256" key="1">
    <source>
        <dbReference type="ARBA" id="ARBA00006471"/>
    </source>
</evidence>
<dbReference type="NCBIfam" id="NF001109">
    <property type="entry name" value="PRK00136.1"/>
    <property type="match status" value="1"/>
</dbReference>